<dbReference type="SUPFAM" id="SSF56954">
    <property type="entry name" value="Outer membrane efflux proteins (OEP)"/>
    <property type="match status" value="1"/>
</dbReference>
<dbReference type="RefSeq" id="WP_183495648.1">
    <property type="nucleotide sequence ID" value="NZ_JACIFF010000004.1"/>
</dbReference>
<dbReference type="AlphaFoldDB" id="A0A840E2G0"/>
<gene>
    <name evidence="6" type="ORF">GGR28_002021</name>
</gene>
<dbReference type="GO" id="GO:0009279">
    <property type="term" value="C:cell outer membrane"/>
    <property type="evidence" value="ECO:0007669"/>
    <property type="project" value="UniProtKB-SubCell"/>
</dbReference>
<evidence type="ECO:0000313" key="7">
    <source>
        <dbReference type="Proteomes" id="UP000576209"/>
    </source>
</evidence>
<sequence length="440" mass="48934">MGNLQFTALQYNAASPDSYRGDSTTRPPAALVRYLSVATASAVLLLILSSSSVSAQSLDSLRTLLRENNPELRALAYDYRAALSISPQLRQLPDLEIGGGVSILPVETRLGPQRARVMVTQMLPWPGTLAAMSALADARAQPILEQAAAMQLDLLFQLESNYYQLVAAENKIVALDTSLTLYASLRSIALSRIENGRGSSVDVYRLELRTNATRRQIEELRAEQALAWSDIEQLVNQELPRIVVLPTDSPDRVLPTEPRFDDHPLVRIFALQEFVSRRTISLSYMEARPGIAVGVDYIATGKRTDAEPPGNGRDAILPRVMVRFPLSGGKYRAKRDEESLRIQAIAARRTSVTTQLTTALEKAAIARQDAADRLRYLDEQRTTISAALTIARAEYANSRRPFDELLQLQNEYVDLLIQSIEAQRTLFTQAAVIDRYLPRR</sequence>
<dbReference type="GO" id="GO:1990281">
    <property type="term" value="C:efflux pump complex"/>
    <property type="evidence" value="ECO:0007669"/>
    <property type="project" value="TreeGrafter"/>
</dbReference>
<dbReference type="GO" id="GO:0015288">
    <property type="term" value="F:porin activity"/>
    <property type="evidence" value="ECO:0007669"/>
    <property type="project" value="TreeGrafter"/>
</dbReference>
<keyword evidence="3" id="KW-0812">Transmembrane</keyword>
<dbReference type="EMBL" id="JACIFF010000004">
    <property type="protein sequence ID" value="MBB4079401.1"/>
    <property type="molecule type" value="Genomic_DNA"/>
</dbReference>
<keyword evidence="2" id="KW-1134">Transmembrane beta strand</keyword>
<comment type="subcellular location">
    <subcellularLocation>
        <location evidence="1">Cell outer membrane</location>
    </subcellularLocation>
</comment>
<keyword evidence="5" id="KW-0998">Cell outer membrane</keyword>
<accession>A0A840E2G0</accession>
<evidence type="ECO:0000256" key="1">
    <source>
        <dbReference type="ARBA" id="ARBA00004442"/>
    </source>
</evidence>
<evidence type="ECO:0000256" key="3">
    <source>
        <dbReference type="ARBA" id="ARBA00022692"/>
    </source>
</evidence>
<protein>
    <submittedName>
        <fullName evidence="6">Outer membrane protein TolC</fullName>
    </submittedName>
</protein>
<comment type="caution">
    <text evidence="6">The sequence shown here is derived from an EMBL/GenBank/DDBJ whole genome shotgun (WGS) entry which is preliminary data.</text>
</comment>
<evidence type="ECO:0000256" key="4">
    <source>
        <dbReference type="ARBA" id="ARBA00023136"/>
    </source>
</evidence>
<reference evidence="6 7" key="1">
    <citation type="submission" date="2020-08" db="EMBL/GenBank/DDBJ databases">
        <title>Genomic Encyclopedia of Type Strains, Phase IV (KMG-IV): sequencing the most valuable type-strain genomes for metagenomic binning, comparative biology and taxonomic classification.</title>
        <authorList>
            <person name="Goeker M."/>
        </authorList>
    </citation>
    <scope>NUCLEOTIDE SEQUENCE [LARGE SCALE GENOMIC DNA]</scope>
    <source>
        <strain evidence="6 7">DSM 105137</strain>
    </source>
</reference>
<dbReference type="InterPro" id="IPR051906">
    <property type="entry name" value="TolC-like"/>
</dbReference>
<organism evidence="6 7">
    <name type="scientific">Neolewinella aquimaris</name>
    <dbReference type="NCBI Taxonomy" id="1835722"/>
    <lineage>
        <taxon>Bacteria</taxon>
        <taxon>Pseudomonadati</taxon>
        <taxon>Bacteroidota</taxon>
        <taxon>Saprospiria</taxon>
        <taxon>Saprospirales</taxon>
        <taxon>Lewinellaceae</taxon>
        <taxon>Neolewinella</taxon>
    </lineage>
</organism>
<dbReference type="PANTHER" id="PTHR30026:SF20">
    <property type="entry name" value="OUTER MEMBRANE PROTEIN TOLC"/>
    <property type="match status" value="1"/>
</dbReference>
<evidence type="ECO:0000256" key="2">
    <source>
        <dbReference type="ARBA" id="ARBA00022452"/>
    </source>
</evidence>
<dbReference type="Proteomes" id="UP000576209">
    <property type="component" value="Unassembled WGS sequence"/>
</dbReference>
<name>A0A840E2G0_9BACT</name>
<keyword evidence="4" id="KW-0472">Membrane</keyword>
<evidence type="ECO:0000256" key="5">
    <source>
        <dbReference type="ARBA" id="ARBA00023237"/>
    </source>
</evidence>
<keyword evidence="7" id="KW-1185">Reference proteome</keyword>
<dbReference type="GO" id="GO:0015562">
    <property type="term" value="F:efflux transmembrane transporter activity"/>
    <property type="evidence" value="ECO:0007669"/>
    <property type="project" value="InterPro"/>
</dbReference>
<dbReference type="Gene3D" id="1.20.1600.10">
    <property type="entry name" value="Outer membrane efflux proteins (OEP)"/>
    <property type="match status" value="1"/>
</dbReference>
<evidence type="ECO:0000313" key="6">
    <source>
        <dbReference type="EMBL" id="MBB4079401.1"/>
    </source>
</evidence>
<proteinExistence type="predicted"/>
<dbReference type="PANTHER" id="PTHR30026">
    <property type="entry name" value="OUTER MEMBRANE PROTEIN TOLC"/>
    <property type="match status" value="1"/>
</dbReference>